<reference evidence="11 12" key="1">
    <citation type="submission" date="2016-10" db="EMBL/GenBank/DDBJ databases">
        <authorList>
            <person name="de Groot N.N."/>
        </authorList>
    </citation>
    <scope>NUCLEOTIDE SEQUENCE [LARGE SCALE GENOMIC DNA]</scope>
    <source>
        <strain evidence="11 12">DSM 17925</strain>
    </source>
</reference>
<dbReference type="STRING" id="364200.SAMN04488515_1365"/>
<sequence length="250" mass="28428">MSASKQVDRGRFGNFINTIEETFIALLLGLMVIVTFANVFLRYGRDTWVTNLPERLLGIEFPESIIWGQEVVTILFAWLVMFGMSYCVKITAHLGVDAVTNAVPDRAKRVMLLLSTVACVVYAMLLMKGAWDQYANYINLPETTGRWFPTGLQEMRPQDYQGYKPTIQVPMIEWLRGPLESYLFYWEDEEPFDKLPIAIPYFIIPFGAALLLFRILQAAVDVVRGKRDSLIVSHEAEEAVAEVAAKYKGN</sequence>
<keyword evidence="12" id="KW-1185">Reference proteome</keyword>
<evidence type="ECO:0000256" key="4">
    <source>
        <dbReference type="ARBA" id="ARBA00022519"/>
    </source>
</evidence>
<dbReference type="InterPro" id="IPR007387">
    <property type="entry name" value="TRAP_DctQ"/>
</dbReference>
<feature type="transmembrane region" description="Helical" evidence="9">
    <location>
        <begin position="197"/>
        <end position="216"/>
    </location>
</feature>
<keyword evidence="4 9" id="KW-0997">Cell inner membrane</keyword>
<evidence type="ECO:0000256" key="6">
    <source>
        <dbReference type="ARBA" id="ARBA00022989"/>
    </source>
</evidence>
<feature type="transmembrane region" description="Helical" evidence="9">
    <location>
        <begin position="109"/>
        <end position="131"/>
    </location>
</feature>
<keyword evidence="7 9" id="KW-0472">Membrane</keyword>
<dbReference type="PANTHER" id="PTHR35011:SF2">
    <property type="entry name" value="2,3-DIKETO-L-GULONATE TRAP TRANSPORTER SMALL PERMEASE PROTEIN YIAM"/>
    <property type="match status" value="1"/>
</dbReference>
<evidence type="ECO:0000256" key="7">
    <source>
        <dbReference type="ARBA" id="ARBA00023136"/>
    </source>
</evidence>
<evidence type="ECO:0000256" key="1">
    <source>
        <dbReference type="ARBA" id="ARBA00004429"/>
    </source>
</evidence>
<evidence type="ECO:0000313" key="12">
    <source>
        <dbReference type="Proteomes" id="UP000199167"/>
    </source>
</evidence>
<proteinExistence type="inferred from homology"/>
<dbReference type="GO" id="GO:0005886">
    <property type="term" value="C:plasma membrane"/>
    <property type="evidence" value="ECO:0007669"/>
    <property type="project" value="UniProtKB-SubCell"/>
</dbReference>
<dbReference type="Proteomes" id="UP000199167">
    <property type="component" value="Unassembled WGS sequence"/>
</dbReference>
<feature type="domain" description="Tripartite ATP-independent periplasmic transporters DctQ component" evidence="10">
    <location>
        <begin position="31"/>
        <end position="137"/>
    </location>
</feature>
<evidence type="ECO:0000313" key="11">
    <source>
        <dbReference type="EMBL" id="SEW16672.1"/>
    </source>
</evidence>
<keyword evidence="6 9" id="KW-1133">Transmembrane helix</keyword>
<keyword evidence="3" id="KW-1003">Cell membrane</keyword>
<comment type="function">
    <text evidence="9">Part of the tripartite ATP-independent periplasmic (TRAP) transport system.</text>
</comment>
<evidence type="ECO:0000256" key="5">
    <source>
        <dbReference type="ARBA" id="ARBA00022692"/>
    </source>
</evidence>
<feature type="transmembrane region" description="Helical" evidence="9">
    <location>
        <begin position="64"/>
        <end position="88"/>
    </location>
</feature>
<dbReference type="GO" id="GO:0022857">
    <property type="term" value="F:transmembrane transporter activity"/>
    <property type="evidence" value="ECO:0007669"/>
    <property type="project" value="UniProtKB-UniRule"/>
</dbReference>
<dbReference type="PANTHER" id="PTHR35011">
    <property type="entry name" value="2,3-DIKETO-L-GULONATE TRAP TRANSPORTER SMALL PERMEASE PROTEIN YIAM"/>
    <property type="match status" value="1"/>
</dbReference>
<evidence type="ECO:0000259" key="10">
    <source>
        <dbReference type="Pfam" id="PF04290"/>
    </source>
</evidence>
<dbReference type="RefSeq" id="WP_089991885.1">
    <property type="nucleotide sequence ID" value="NZ_FOIZ01000001.1"/>
</dbReference>
<organism evidence="11 12">
    <name type="scientific">Cognatiyoonia koreensis</name>
    <dbReference type="NCBI Taxonomy" id="364200"/>
    <lineage>
        <taxon>Bacteria</taxon>
        <taxon>Pseudomonadati</taxon>
        <taxon>Pseudomonadota</taxon>
        <taxon>Alphaproteobacteria</taxon>
        <taxon>Rhodobacterales</taxon>
        <taxon>Paracoccaceae</taxon>
        <taxon>Cognatiyoonia</taxon>
    </lineage>
</organism>
<protein>
    <recommendedName>
        <fullName evidence="9">TRAP transporter small permease protein</fullName>
    </recommendedName>
</protein>
<evidence type="ECO:0000256" key="8">
    <source>
        <dbReference type="ARBA" id="ARBA00038436"/>
    </source>
</evidence>
<dbReference type="GO" id="GO:0015740">
    <property type="term" value="P:C4-dicarboxylate transport"/>
    <property type="evidence" value="ECO:0007669"/>
    <property type="project" value="TreeGrafter"/>
</dbReference>
<comment type="similarity">
    <text evidence="8 9">Belongs to the TRAP transporter small permease family.</text>
</comment>
<evidence type="ECO:0000256" key="9">
    <source>
        <dbReference type="RuleBase" id="RU369079"/>
    </source>
</evidence>
<comment type="subcellular location">
    <subcellularLocation>
        <location evidence="1 9">Cell inner membrane</location>
        <topology evidence="1 9">Multi-pass membrane protein</topology>
    </subcellularLocation>
</comment>
<evidence type="ECO:0000256" key="3">
    <source>
        <dbReference type="ARBA" id="ARBA00022475"/>
    </source>
</evidence>
<keyword evidence="5 9" id="KW-0812">Transmembrane</keyword>
<evidence type="ECO:0000256" key="2">
    <source>
        <dbReference type="ARBA" id="ARBA00022448"/>
    </source>
</evidence>
<dbReference type="OrthoDB" id="7843639at2"/>
<name>A0A1I0PQN7_9RHOB</name>
<comment type="subunit">
    <text evidence="9">The complex comprises the extracytoplasmic solute receptor protein and the two transmembrane proteins.</text>
</comment>
<accession>A0A1I0PQN7</accession>
<gene>
    <name evidence="11" type="ORF">SAMN04488515_1365</name>
</gene>
<dbReference type="InterPro" id="IPR055348">
    <property type="entry name" value="DctQ"/>
</dbReference>
<dbReference type="Pfam" id="PF04290">
    <property type="entry name" value="DctQ"/>
    <property type="match status" value="1"/>
</dbReference>
<feature type="transmembrane region" description="Helical" evidence="9">
    <location>
        <begin position="21"/>
        <end position="44"/>
    </location>
</feature>
<dbReference type="AlphaFoldDB" id="A0A1I0PQN7"/>
<dbReference type="EMBL" id="FOIZ01000001">
    <property type="protein sequence ID" value="SEW16672.1"/>
    <property type="molecule type" value="Genomic_DNA"/>
</dbReference>
<keyword evidence="2 9" id="KW-0813">Transport</keyword>